<organism evidence="2 3">
    <name type="scientific">Plasmodium malariae</name>
    <dbReference type="NCBI Taxonomy" id="5858"/>
    <lineage>
        <taxon>Eukaryota</taxon>
        <taxon>Sar</taxon>
        <taxon>Alveolata</taxon>
        <taxon>Apicomplexa</taxon>
        <taxon>Aconoidasida</taxon>
        <taxon>Haemosporida</taxon>
        <taxon>Plasmodiidae</taxon>
        <taxon>Plasmodium</taxon>
        <taxon>Plasmodium (Plasmodium)</taxon>
    </lineage>
</organism>
<keyword evidence="1" id="KW-0812">Transmembrane</keyword>
<evidence type="ECO:0000256" key="1">
    <source>
        <dbReference type="SAM" id="Phobius"/>
    </source>
</evidence>
<proteinExistence type="predicted"/>
<gene>
    <name evidence="2" type="ORF">PMALA_048540</name>
</gene>
<evidence type="ECO:0000313" key="3">
    <source>
        <dbReference type="Proteomes" id="UP000078597"/>
    </source>
</evidence>
<evidence type="ECO:0000313" key="2">
    <source>
        <dbReference type="EMBL" id="SBS95694.1"/>
    </source>
</evidence>
<dbReference type="Proteomes" id="UP000078597">
    <property type="component" value="Unassembled WGS sequence"/>
</dbReference>
<evidence type="ECO:0008006" key="4">
    <source>
        <dbReference type="Google" id="ProtNLM"/>
    </source>
</evidence>
<keyword evidence="1" id="KW-1133">Transmembrane helix</keyword>
<feature type="transmembrane region" description="Helical" evidence="1">
    <location>
        <begin position="222"/>
        <end position="242"/>
    </location>
</feature>
<dbReference type="AlphaFoldDB" id="A0A1A8WV02"/>
<sequence>MLENNGVNNQRDISNNVKCREGKNKSSNRSLLNKAQYCVEIIDYNNGMFDGKHFHFEKKWIKKRDYDEFVEKKRKISDIALKKIKLRSYGFGCTYNKSIDKNYKHCKKFYTKSYRTLAKCKQNNNSNNVCLKEMLENNGVNNQRDISNNVKCREGKNKSSNRSLLNKAQYCVEIIDYNNGMFDGKHFHFEKKWIKKRDYDEFVEKKRKISDIALKKIKLRSYGFGVTIIFIFLFLGIGLAVLPKLPFLQVIWKTIEKASYFQSVKTAIEFVQKYVNNNLYIILYMVLMVILSVAVIIVIYKILRNNEEYTKMWLINE</sequence>
<dbReference type="Pfam" id="PF12420">
    <property type="entry name" value="DUF3671"/>
    <property type="match status" value="1"/>
</dbReference>
<dbReference type="InterPro" id="IPR022139">
    <property type="entry name" value="Fam-L/Fam-M-like_plasmodium"/>
</dbReference>
<keyword evidence="1" id="KW-0472">Membrane</keyword>
<dbReference type="VEuPathDB" id="PlasmoDB:PmUG01_00048600"/>
<feature type="transmembrane region" description="Helical" evidence="1">
    <location>
        <begin position="279"/>
        <end position="303"/>
    </location>
</feature>
<name>A0A1A8WV02_PLAMA</name>
<accession>A0A1A8WV02</accession>
<reference evidence="3" key="1">
    <citation type="submission" date="2016-05" db="EMBL/GenBank/DDBJ databases">
        <authorList>
            <person name="Naeem Raeece"/>
        </authorList>
    </citation>
    <scope>NUCLEOTIDE SEQUENCE [LARGE SCALE GENOMIC DNA]</scope>
</reference>
<dbReference type="EMBL" id="FLQW01003442">
    <property type="protein sequence ID" value="SBS95694.1"/>
    <property type="molecule type" value="Genomic_DNA"/>
</dbReference>
<protein>
    <recommendedName>
        <fullName evidence="4">Fam-m protein</fullName>
    </recommendedName>
</protein>